<organism evidence="1 2">
    <name type="scientific">Nonomuraea coxensis DSM 45129</name>
    <dbReference type="NCBI Taxonomy" id="1122611"/>
    <lineage>
        <taxon>Bacteria</taxon>
        <taxon>Bacillati</taxon>
        <taxon>Actinomycetota</taxon>
        <taxon>Actinomycetes</taxon>
        <taxon>Streptosporangiales</taxon>
        <taxon>Streptosporangiaceae</taxon>
        <taxon>Nonomuraea</taxon>
    </lineage>
</organism>
<reference evidence="1 2" key="1">
    <citation type="journal article" date="2021" name="ACS Chem. Biol.">
        <title>Genomic-Led Discovery of a Novel Glycopeptide Antibiotic by Nonomuraea coxensis DSM 45129.</title>
        <authorList>
            <person name="Yushchuk O."/>
            <person name="Vior N.M."/>
            <person name="Andreo-Vidal A."/>
            <person name="Berini F."/>
            <person name="Ruckert C."/>
            <person name="Busche T."/>
            <person name="Binda E."/>
            <person name="Kalinowski J."/>
            <person name="Truman A.W."/>
            <person name="Marinelli F."/>
        </authorList>
    </citation>
    <scope>NUCLEOTIDE SEQUENCE [LARGE SCALE GENOMIC DNA]</scope>
    <source>
        <strain evidence="1 2">DSM 45129</strain>
    </source>
</reference>
<accession>A0ABX8TS14</accession>
<dbReference type="RefSeq" id="WP_020543440.1">
    <property type="nucleotide sequence ID" value="NZ_CP068985.1"/>
</dbReference>
<gene>
    <name evidence="1" type="ORF">Nocox_03205</name>
</gene>
<sequence length="50" mass="5470">MLRWTAEGPLTAAFWCRLLCAGLLLGPEGLALSLAVKEYVARLAAARRLR</sequence>
<name>A0ABX8TS14_9ACTN</name>
<dbReference type="Proteomes" id="UP000824681">
    <property type="component" value="Chromosome"/>
</dbReference>
<keyword evidence="2" id="KW-1185">Reference proteome</keyword>
<evidence type="ECO:0000313" key="2">
    <source>
        <dbReference type="Proteomes" id="UP000824681"/>
    </source>
</evidence>
<dbReference type="EMBL" id="CP068985">
    <property type="protein sequence ID" value="QYC38271.1"/>
    <property type="molecule type" value="Genomic_DNA"/>
</dbReference>
<evidence type="ECO:0000313" key="1">
    <source>
        <dbReference type="EMBL" id="QYC38271.1"/>
    </source>
</evidence>
<protein>
    <submittedName>
        <fullName evidence="1">Uncharacterized protein</fullName>
    </submittedName>
</protein>
<proteinExistence type="predicted"/>